<proteinExistence type="predicted"/>
<reference evidence="2" key="2">
    <citation type="submission" date="2021-01" db="EMBL/GenBank/DDBJ databases">
        <authorList>
            <person name="Schikora-Tamarit M.A."/>
        </authorList>
    </citation>
    <scope>NUCLEOTIDE SEQUENCE</scope>
    <source>
        <strain evidence="2">CBS6341</strain>
    </source>
</reference>
<evidence type="ECO:0000313" key="2">
    <source>
        <dbReference type="EMBL" id="KAH3679570.1"/>
    </source>
</evidence>
<feature type="transmembrane region" description="Helical" evidence="1">
    <location>
        <begin position="16"/>
        <end position="35"/>
    </location>
</feature>
<keyword evidence="1" id="KW-0812">Transmembrane</keyword>
<comment type="caution">
    <text evidence="2">The sequence shown here is derived from an EMBL/GenBank/DDBJ whole genome shotgun (WGS) entry which is preliminary data.</text>
</comment>
<sequence>MLNPVFKSSCISEIKAVAVTLFSILSLIKISIILFKSSTGLLSFKSFCFSILKSGCTVLNIVDHNSSAIPSFSSKDRFFKLVSRKVCLEISLSFIGADGSKEYRVLRESRTFEVDEEDDNPV</sequence>
<keyword evidence="3" id="KW-1185">Reference proteome</keyword>
<keyword evidence="1" id="KW-1133">Transmembrane helix</keyword>
<organism evidence="2 3">
    <name type="scientific">Wickerhamomyces mucosus</name>
    <dbReference type="NCBI Taxonomy" id="1378264"/>
    <lineage>
        <taxon>Eukaryota</taxon>
        <taxon>Fungi</taxon>
        <taxon>Dikarya</taxon>
        <taxon>Ascomycota</taxon>
        <taxon>Saccharomycotina</taxon>
        <taxon>Saccharomycetes</taxon>
        <taxon>Phaffomycetales</taxon>
        <taxon>Wickerhamomycetaceae</taxon>
        <taxon>Wickerhamomyces</taxon>
    </lineage>
</organism>
<dbReference type="EMBL" id="JAEUBF010000268">
    <property type="protein sequence ID" value="KAH3679570.1"/>
    <property type="molecule type" value="Genomic_DNA"/>
</dbReference>
<keyword evidence="1" id="KW-0472">Membrane</keyword>
<dbReference type="Proteomes" id="UP000769528">
    <property type="component" value="Unassembled WGS sequence"/>
</dbReference>
<dbReference type="AlphaFoldDB" id="A0A9P8PXT7"/>
<gene>
    <name evidence="2" type="ORF">WICMUC_000903</name>
</gene>
<reference evidence="2" key="1">
    <citation type="journal article" date="2021" name="Open Biol.">
        <title>Shared evolutionary footprints suggest mitochondrial oxidative damage underlies multiple complex I losses in fungi.</title>
        <authorList>
            <person name="Schikora-Tamarit M.A."/>
            <person name="Marcet-Houben M."/>
            <person name="Nosek J."/>
            <person name="Gabaldon T."/>
        </authorList>
    </citation>
    <scope>NUCLEOTIDE SEQUENCE</scope>
    <source>
        <strain evidence="2">CBS6341</strain>
    </source>
</reference>
<protein>
    <submittedName>
        <fullName evidence="2">Uncharacterized protein</fullName>
    </submittedName>
</protein>
<evidence type="ECO:0000313" key="3">
    <source>
        <dbReference type="Proteomes" id="UP000769528"/>
    </source>
</evidence>
<name>A0A9P8PXT7_9ASCO</name>
<evidence type="ECO:0000256" key="1">
    <source>
        <dbReference type="SAM" id="Phobius"/>
    </source>
</evidence>
<accession>A0A9P8PXT7</accession>